<sequence>SEKTRKQSTVKVNGREAAAILLVVGSDARGSFPGWDQNYDFAVQLARKINQMYPGLCLGVRVKDGRYNQFLHPRAVLVEVGTTNNFTEEALRSAGYLADALAELLAP</sequence>
<proteinExistence type="predicted"/>
<reference evidence="2" key="1">
    <citation type="journal article" date="2015" name="MBio">
        <title>Genome-Resolved Metagenomic Analysis Reveals Roles for Candidate Phyla and Other Microbial Community Members in Biogeochemical Transformations in Oil Reservoirs.</title>
        <authorList>
            <person name="Hu P."/>
            <person name="Tom L."/>
            <person name="Singh A."/>
            <person name="Thomas B.C."/>
            <person name="Baker B.J."/>
            <person name="Piceno Y.M."/>
            <person name="Andersen G.L."/>
            <person name="Banfield J.F."/>
        </authorList>
    </citation>
    <scope>NUCLEOTIDE SEQUENCE [LARGE SCALE GENOMIC DNA]</scope>
</reference>
<dbReference type="InterPro" id="IPR010897">
    <property type="entry name" value="Spore_II_P"/>
</dbReference>
<dbReference type="Proteomes" id="UP000054705">
    <property type="component" value="Unassembled WGS sequence"/>
</dbReference>
<accession>A0A101HS44</accession>
<dbReference type="Pfam" id="PF07454">
    <property type="entry name" value="SpoIIP"/>
    <property type="match status" value="1"/>
</dbReference>
<evidence type="ECO:0000313" key="2">
    <source>
        <dbReference type="Proteomes" id="UP000054705"/>
    </source>
</evidence>
<comment type="caution">
    <text evidence="1">The sequence shown here is derived from an EMBL/GenBank/DDBJ whole genome shotgun (WGS) entry which is preliminary data.</text>
</comment>
<dbReference type="PATRIC" id="fig|110500.4.peg.794"/>
<evidence type="ECO:0000313" key="1">
    <source>
        <dbReference type="EMBL" id="KUK82040.1"/>
    </source>
</evidence>
<dbReference type="AlphaFoldDB" id="A0A101HS44"/>
<organism evidence="1 2">
    <name type="scientific">Pelotomaculum thermopropionicum</name>
    <dbReference type="NCBI Taxonomy" id="110500"/>
    <lineage>
        <taxon>Bacteria</taxon>
        <taxon>Bacillati</taxon>
        <taxon>Bacillota</taxon>
        <taxon>Clostridia</taxon>
        <taxon>Eubacteriales</taxon>
        <taxon>Desulfotomaculaceae</taxon>
        <taxon>Pelotomaculum</taxon>
    </lineage>
</organism>
<feature type="non-terminal residue" evidence="1">
    <location>
        <position position="1"/>
    </location>
</feature>
<name>A0A101HS44_9FIRM</name>
<protein>
    <submittedName>
        <fullName evidence="1">Putative membrane protein</fullName>
    </submittedName>
</protein>
<dbReference type="EMBL" id="LGGS01000113">
    <property type="protein sequence ID" value="KUK82040.1"/>
    <property type="molecule type" value="Genomic_DNA"/>
</dbReference>
<gene>
    <name evidence="1" type="ORF">XD97_0515</name>
</gene>